<evidence type="ECO:0000313" key="2">
    <source>
        <dbReference type="EMBL" id="GAA1616691.1"/>
    </source>
</evidence>
<proteinExistence type="predicted"/>
<name>A0ABP4QNF0_9ACTN</name>
<sequence>MPCGTGVSAALRHTHSQPPAVVAQSLTGPKFRRQEGANNGRPKADGPAAWQNGASHVVAEVHAAPDLEQMAALVPEWRLEWHDARTLLTDRNVRKAQPDADLIASVGTSGVLQPIVAVRTAEGQSVFLTREGEGEPAMATAEGKTRVRYGESRTMAAIISENYLVPVIVTGPEGDDKAEEIARIINQRSENTYRQGMKDSEHADAAYQLSLLGVSETDIAEGLRMQKTQVRAAKKLAKTEGGAAMLDEHEDLDILTAAKIAEFEDDPERVRSLLIRHRTGGGLDSLIRHYKDLDKRAATVAKVKAALESQGLTVTEARASWDRYNEARYVTALKDENGDGISVEQHTECPGHAFIVKEVPYYKAPDGTLTSDLDMLPADERDGAEPVEGRYEGVAVCTQHIECHPGPVRQLTEADRAAAEEAERREAERKEAASIDRSRVMKGNKEWDAAVSRRRAFVKKELVSRMTPPPGAVEYLTKELLVSQYALCDSFKDGHPLAADWLGVAADSSAQYSGDSRIAPRRSALEQLADDVSDKRRQVLLLTVVLAANEKALNRQSWRNKDGCGQRNYLRFLIARGYDACGTERLAAGLPEFAEDPADDATPADTDAA</sequence>
<evidence type="ECO:0000256" key="1">
    <source>
        <dbReference type="SAM" id="MobiDB-lite"/>
    </source>
</evidence>
<gene>
    <name evidence="2" type="ORF">GCM10009789_83390</name>
</gene>
<organism evidence="2 3">
    <name type="scientific">Kribbella sancticallisti</name>
    <dbReference type="NCBI Taxonomy" id="460087"/>
    <lineage>
        <taxon>Bacteria</taxon>
        <taxon>Bacillati</taxon>
        <taxon>Actinomycetota</taxon>
        <taxon>Actinomycetes</taxon>
        <taxon>Propionibacteriales</taxon>
        <taxon>Kribbellaceae</taxon>
        <taxon>Kribbella</taxon>
    </lineage>
</organism>
<reference evidence="3" key="1">
    <citation type="journal article" date="2019" name="Int. J. Syst. Evol. Microbiol.">
        <title>The Global Catalogue of Microorganisms (GCM) 10K type strain sequencing project: providing services to taxonomists for standard genome sequencing and annotation.</title>
        <authorList>
            <consortium name="The Broad Institute Genomics Platform"/>
            <consortium name="The Broad Institute Genome Sequencing Center for Infectious Disease"/>
            <person name="Wu L."/>
            <person name="Ma J."/>
        </authorList>
    </citation>
    <scope>NUCLEOTIDE SEQUENCE [LARGE SCALE GENOMIC DNA]</scope>
    <source>
        <strain evidence="3">JCM 14969</strain>
    </source>
</reference>
<protein>
    <submittedName>
        <fullName evidence="2">Uncharacterized protein</fullName>
    </submittedName>
</protein>
<comment type="caution">
    <text evidence="2">The sequence shown here is derived from an EMBL/GenBank/DDBJ whole genome shotgun (WGS) entry which is preliminary data.</text>
</comment>
<accession>A0ABP4QNF0</accession>
<keyword evidence="3" id="KW-1185">Reference proteome</keyword>
<dbReference type="EMBL" id="BAAAOS010000066">
    <property type="protein sequence ID" value="GAA1616691.1"/>
    <property type="molecule type" value="Genomic_DNA"/>
</dbReference>
<dbReference type="Proteomes" id="UP001500393">
    <property type="component" value="Unassembled WGS sequence"/>
</dbReference>
<feature type="region of interest" description="Disordered" evidence="1">
    <location>
        <begin position="1"/>
        <end position="49"/>
    </location>
</feature>
<evidence type="ECO:0000313" key="3">
    <source>
        <dbReference type="Proteomes" id="UP001500393"/>
    </source>
</evidence>